<dbReference type="EMBL" id="ML769443">
    <property type="protein sequence ID" value="KAE9401712.1"/>
    <property type="molecule type" value="Genomic_DNA"/>
</dbReference>
<protein>
    <submittedName>
        <fullName evidence="1">Uncharacterized protein</fullName>
    </submittedName>
</protein>
<name>A0A6A4HRI9_9AGAR</name>
<reference evidence="1" key="1">
    <citation type="journal article" date="2019" name="Environ. Microbiol.">
        <title>Fungal ecological strategies reflected in gene transcription - a case study of two litter decomposers.</title>
        <authorList>
            <person name="Barbi F."/>
            <person name="Kohler A."/>
            <person name="Barry K."/>
            <person name="Baskaran P."/>
            <person name="Daum C."/>
            <person name="Fauchery L."/>
            <person name="Ihrmark K."/>
            <person name="Kuo A."/>
            <person name="LaButti K."/>
            <person name="Lipzen A."/>
            <person name="Morin E."/>
            <person name="Grigoriev I.V."/>
            <person name="Henrissat B."/>
            <person name="Lindahl B."/>
            <person name="Martin F."/>
        </authorList>
    </citation>
    <scope>NUCLEOTIDE SEQUENCE</scope>
    <source>
        <strain evidence="1">JB14</strain>
    </source>
</reference>
<keyword evidence="2" id="KW-1185">Reference proteome</keyword>
<sequence length="151" mass="16826">MTSTSPEGTAAEQTKPARALLAGVNIVDNSEGFKYKVIVSRLVTIAWVMLGTPLTLNIQYSVYKYSGKGQCKCLLQCQMADAIHDTPWNGHSQSRDGWFDKKQEARGQDTSCNPSLTMQPHDVIKNVTPMIVSKDHNLEQTALVWKLLYLL</sequence>
<accession>A0A6A4HRI9</accession>
<evidence type="ECO:0000313" key="1">
    <source>
        <dbReference type="EMBL" id="KAE9401712.1"/>
    </source>
</evidence>
<evidence type="ECO:0000313" key="2">
    <source>
        <dbReference type="Proteomes" id="UP000799118"/>
    </source>
</evidence>
<proteinExistence type="predicted"/>
<dbReference type="AlphaFoldDB" id="A0A6A4HRI9"/>
<organism evidence="1 2">
    <name type="scientific">Gymnopus androsaceus JB14</name>
    <dbReference type="NCBI Taxonomy" id="1447944"/>
    <lineage>
        <taxon>Eukaryota</taxon>
        <taxon>Fungi</taxon>
        <taxon>Dikarya</taxon>
        <taxon>Basidiomycota</taxon>
        <taxon>Agaricomycotina</taxon>
        <taxon>Agaricomycetes</taxon>
        <taxon>Agaricomycetidae</taxon>
        <taxon>Agaricales</taxon>
        <taxon>Marasmiineae</taxon>
        <taxon>Omphalotaceae</taxon>
        <taxon>Gymnopus</taxon>
    </lineage>
</organism>
<gene>
    <name evidence="1" type="ORF">BT96DRAFT_937744</name>
</gene>
<dbReference type="Proteomes" id="UP000799118">
    <property type="component" value="Unassembled WGS sequence"/>
</dbReference>